<feature type="domain" description="DAGKc" evidence="1">
    <location>
        <begin position="1"/>
        <end position="119"/>
    </location>
</feature>
<dbReference type="Proteomes" id="UP000541558">
    <property type="component" value="Unassembled WGS sequence"/>
</dbReference>
<dbReference type="GO" id="GO:0001727">
    <property type="term" value="F:lipid kinase activity"/>
    <property type="evidence" value="ECO:0007669"/>
    <property type="project" value="TreeGrafter"/>
</dbReference>
<dbReference type="PANTHER" id="PTHR12358:SF105">
    <property type="entry name" value="DAGKC DOMAIN-CONTAINING PROTEIN"/>
    <property type="match status" value="1"/>
</dbReference>
<dbReference type="PANTHER" id="PTHR12358">
    <property type="entry name" value="SPHINGOSINE KINASE"/>
    <property type="match status" value="1"/>
</dbReference>
<reference evidence="2 3" key="1">
    <citation type="journal article" date="2020" name="ISME J.">
        <title>Uncovering the hidden diversity of litter-decomposition mechanisms in mushroom-forming fungi.</title>
        <authorList>
            <person name="Floudas D."/>
            <person name="Bentzer J."/>
            <person name="Ahren D."/>
            <person name="Johansson T."/>
            <person name="Persson P."/>
            <person name="Tunlid A."/>
        </authorList>
    </citation>
    <scope>NUCLEOTIDE SEQUENCE [LARGE SCALE GENOMIC DNA]</scope>
    <source>
        <strain evidence="2 3">CBS 175.51</strain>
    </source>
</reference>
<evidence type="ECO:0000313" key="3">
    <source>
        <dbReference type="Proteomes" id="UP000541558"/>
    </source>
</evidence>
<dbReference type="PROSITE" id="PS50146">
    <property type="entry name" value="DAGK"/>
    <property type="match status" value="1"/>
</dbReference>
<gene>
    <name evidence="2" type="ORF">D9611_004439</name>
</gene>
<organism evidence="2 3">
    <name type="scientific">Ephemerocybe angulata</name>
    <dbReference type="NCBI Taxonomy" id="980116"/>
    <lineage>
        <taxon>Eukaryota</taxon>
        <taxon>Fungi</taxon>
        <taxon>Dikarya</taxon>
        <taxon>Basidiomycota</taxon>
        <taxon>Agaricomycotina</taxon>
        <taxon>Agaricomycetes</taxon>
        <taxon>Agaricomycetidae</taxon>
        <taxon>Agaricales</taxon>
        <taxon>Agaricineae</taxon>
        <taxon>Psathyrellaceae</taxon>
        <taxon>Ephemerocybe</taxon>
    </lineage>
</organism>
<accession>A0A8H5F5G4</accession>
<dbReference type="EMBL" id="JAACJK010000164">
    <property type="protein sequence ID" value="KAF5324520.1"/>
    <property type="molecule type" value="Genomic_DNA"/>
</dbReference>
<dbReference type="OrthoDB" id="336240at2759"/>
<dbReference type="InterPro" id="IPR001206">
    <property type="entry name" value="Diacylglycerol_kinase_cat_dom"/>
</dbReference>
<dbReference type="InterPro" id="IPR050187">
    <property type="entry name" value="Lipid_Phosphate_FormReg"/>
</dbReference>
<dbReference type="Pfam" id="PF00781">
    <property type="entry name" value="DAGK_cat"/>
    <property type="match status" value="1"/>
</dbReference>
<dbReference type="AlphaFoldDB" id="A0A8H5F5G4"/>
<protein>
    <recommendedName>
        <fullName evidence="1">DAGKc domain-containing protein</fullName>
    </recommendedName>
</protein>
<keyword evidence="3" id="KW-1185">Reference proteome</keyword>
<evidence type="ECO:0000259" key="1">
    <source>
        <dbReference type="PROSITE" id="PS50146"/>
    </source>
</evidence>
<dbReference type="GO" id="GO:0046512">
    <property type="term" value="P:sphingosine biosynthetic process"/>
    <property type="evidence" value="ECO:0007669"/>
    <property type="project" value="TreeGrafter"/>
</dbReference>
<dbReference type="SUPFAM" id="SSF111331">
    <property type="entry name" value="NAD kinase/diacylglycerol kinase-like"/>
    <property type="match status" value="1"/>
</dbReference>
<dbReference type="InterPro" id="IPR017438">
    <property type="entry name" value="ATP-NAD_kinase_N"/>
</dbReference>
<comment type="caution">
    <text evidence="2">The sequence shown here is derived from an EMBL/GenBank/DDBJ whole genome shotgun (WGS) entry which is preliminary data.</text>
</comment>
<dbReference type="GO" id="GO:0005737">
    <property type="term" value="C:cytoplasm"/>
    <property type="evidence" value="ECO:0007669"/>
    <property type="project" value="TreeGrafter"/>
</dbReference>
<proteinExistence type="predicted"/>
<dbReference type="InterPro" id="IPR016064">
    <property type="entry name" value="NAD/diacylglycerol_kinase_sf"/>
</dbReference>
<sequence length="396" mass="42975">MPLIAIYNPACGDKTGKPTFLLYVLPLLFGKGITVDRKVETTHEGHAAEAVSEFAKQHSGSAELTIVLGSGDGTLHEVLNALYFLDEVRGTKINIVLVPCGTANALFSTLFPPSTPEQVKEDSRYRMGSVHALFDGKGTTPVSLAVTELKGGAATGWGTRKTLVSAVVTSTALHAAILNTSESLREEHPGLERFKMAAQLNVKKWFKARVRLLPAPQQQAPEIYDVQSNSFIPASHEGALDLEGPFAYFLSTINVDRLEPLFLITPLAHDIPPPPGTCDIVVIRPLRDPGVWEDTPETRLGFVQRTWSAMAGAYQAGAHLKLRYGEGGQLVKEGDGQSVVEYFRCGGWEWHPEPTDDAAHLVCSDGAINRIDTGGWASCRVSTTPEDRPTFGIYVE</sequence>
<dbReference type="Gene3D" id="3.40.50.10330">
    <property type="entry name" value="Probable inorganic polyphosphate/atp-NAD kinase, domain 1"/>
    <property type="match status" value="1"/>
</dbReference>
<name>A0A8H5F5G4_9AGAR</name>
<dbReference type="GO" id="GO:0016020">
    <property type="term" value="C:membrane"/>
    <property type="evidence" value="ECO:0007669"/>
    <property type="project" value="TreeGrafter"/>
</dbReference>
<evidence type="ECO:0000313" key="2">
    <source>
        <dbReference type="EMBL" id="KAF5324520.1"/>
    </source>
</evidence>